<keyword evidence="3" id="KW-1185">Reference proteome</keyword>
<evidence type="ECO:0000259" key="1">
    <source>
        <dbReference type="PROSITE" id="PS51085"/>
    </source>
</evidence>
<dbReference type="InterPro" id="IPR036010">
    <property type="entry name" value="2Fe-2S_ferredoxin-like_sf"/>
</dbReference>
<organism evidence="2 3">
    <name type="scientific">Desulfofarcimen acetoxidans (strain ATCC 49208 / DSM 771 / KCTC 5769 / VKM B-1644 / 5575)</name>
    <name type="common">Desulfotomaculum acetoxidans</name>
    <dbReference type="NCBI Taxonomy" id="485916"/>
    <lineage>
        <taxon>Bacteria</taxon>
        <taxon>Bacillati</taxon>
        <taxon>Bacillota</taxon>
        <taxon>Clostridia</taxon>
        <taxon>Eubacteriales</taxon>
        <taxon>Peptococcaceae</taxon>
        <taxon>Desulfofarcimen</taxon>
    </lineage>
</organism>
<proteinExistence type="predicted"/>
<dbReference type="SUPFAM" id="SSF54292">
    <property type="entry name" value="2Fe-2S ferredoxin-like"/>
    <property type="match status" value="1"/>
</dbReference>
<dbReference type="STRING" id="485916.Dtox_0026"/>
<dbReference type="AlphaFoldDB" id="C8VVC5"/>
<reference evidence="2 3" key="1">
    <citation type="journal article" date="2009" name="Stand. Genomic Sci.">
        <title>Complete genome sequence of Desulfotomaculum acetoxidans type strain (5575).</title>
        <authorList>
            <person name="Spring S."/>
            <person name="Lapidus A."/>
            <person name="Schroder M."/>
            <person name="Gleim D."/>
            <person name="Sims D."/>
            <person name="Meincke L."/>
            <person name="Glavina Del Rio T."/>
            <person name="Tice H."/>
            <person name="Copeland A."/>
            <person name="Cheng J.F."/>
            <person name="Lucas S."/>
            <person name="Chen F."/>
            <person name="Nolan M."/>
            <person name="Bruce D."/>
            <person name="Goodwin L."/>
            <person name="Pitluck S."/>
            <person name="Ivanova N."/>
            <person name="Mavromatis K."/>
            <person name="Mikhailova N."/>
            <person name="Pati A."/>
            <person name="Chen A."/>
            <person name="Palaniappan K."/>
            <person name="Land M."/>
            <person name="Hauser L."/>
            <person name="Chang Y.J."/>
            <person name="Jeffries C.D."/>
            <person name="Chain P."/>
            <person name="Saunders E."/>
            <person name="Brettin T."/>
            <person name="Detter J.C."/>
            <person name="Goker M."/>
            <person name="Bristow J."/>
            <person name="Eisen J.A."/>
            <person name="Markowitz V."/>
            <person name="Hugenholtz P."/>
            <person name="Kyrpides N.C."/>
            <person name="Klenk H.P."/>
            <person name="Han C."/>
        </authorList>
    </citation>
    <scope>NUCLEOTIDE SEQUENCE [LARGE SCALE GENOMIC DNA]</scope>
    <source>
        <strain evidence="3">ATCC 49208 / DSM 771 / VKM B-1644</strain>
    </source>
</reference>
<dbReference type="InterPro" id="IPR041414">
    <property type="entry name" value="Raco-like_middle"/>
</dbReference>
<dbReference type="HOGENOM" id="CLU_019091_0_0_9"/>
<dbReference type="InterPro" id="IPR042259">
    <property type="entry name" value="Raco-like_middle_sf"/>
</dbReference>
<gene>
    <name evidence="2" type="ordered locus">Dtox_0026</name>
</gene>
<dbReference type="InterPro" id="IPR001041">
    <property type="entry name" value="2Fe-2S_ferredoxin-type"/>
</dbReference>
<dbReference type="PROSITE" id="PS51085">
    <property type="entry name" value="2FE2S_FER_2"/>
    <property type="match status" value="1"/>
</dbReference>
<dbReference type="KEGG" id="dae:Dtox_0026"/>
<dbReference type="Gene3D" id="3.10.20.880">
    <property type="match status" value="1"/>
</dbReference>
<evidence type="ECO:0000313" key="2">
    <source>
        <dbReference type="EMBL" id="ACV60990.1"/>
    </source>
</evidence>
<name>C8VVC5_DESAS</name>
<dbReference type="Pfam" id="PF14574">
    <property type="entry name" value="RACo_C_ter"/>
    <property type="match status" value="1"/>
</dbReference>
<dbReference type="CDD" id="cd00207">
    <property type="entry name" value="fer2"/>
    <property type="match status" value="1"/>
</dbReference>
<evidence type="ECO:0000313" key="3">
    <source>
        <dbReference type="Proteomes" id="UP000002217"/>
    </source>
</evidence>
<dbReference type="EMBL" id="CP001720">
    <property type="protein sequence ID" value="ACV60990.1"/>
    <property type="molecule type" value="Genomic_DNA"/>
</dbReference>
<dbReference type="Gene3D" id="3.10.20.30">
    <property type="match status" value="1"/>
</dbReference>
<dbReference type="Gene3D" id="3.30.420.480">
    <property type="entry name" value="Domain of unknown function (DUF4445)"/>
    <property type="match status" value="1"/>
</dbReference>
<protein>
    <submittedName>
        <fullName evidence="2">Ferredoxin</fullName>
    </submittedName>
</protein>
<dbReference type="Pfam" id="PF17650">
    <property type="entry name" value="RACo_linker"/>
    <property type="match status" value="1"/>
</dbReference>
<accession>C8VVC5</accession>
<dbReference type="InterPro" id="IPR027980">
    <property type="entry name" value="RACo_C"/>
</dbReference>
<feature type="domain" description="2Fe-2S ferredoxin-type" evidence="1">
    <location>
        <begin position="3"/>
        <end position="107"/>
    </location>
</feature>
<dbReference type="PANTHER" id="PTHR42895">
    <property type="entry name" value="IRON-SULFUR CLUSTER-BINDING PROTEIN-RELATED"/>
    <property type="match status" value="1"/>
</dbReference>
<dbReference type="Pfam" id="PF00111">
    <property type="entry name" value="Fer2"/>
    <property type="match status" value="1"/>
</dbReference>
<dbReference type="RefSeq" id="WP_012813442.1">
    <property type="nucleotide sequence ID" value="NC_013216.1"/>
</dbReference>
<dbReference type="Proteomes" id="UP000002217">
    <property type="component" value="Chromosome"/>
</dbReference>
<dbReference type="eggNOG" id="COG3894">
    <property type="taxonomic scope" value="Bacteria"/>
</dbReference>
<dbReference type="InterPro" id="IPR040506">
    <property type="entry name" value="RACo_linker"/>
</dbReference>
<dbReference type="PANTHER" id="PTHR42895:SF2">
    <property type="entry name" value="IRON-SULFUR CLUSTER PROTEIN"/>
    <property type="match status" value="1"/>
</dbReference>
<dbReference type="OrthoDB" id="9810588at2"/>
<dbReference type="InterPro" id="IPR052911">
    <property type="entry name" value="Corrinoid_activation_enz"/>
</dbReference>
<sequence length="647" mass="70977">MKYNVVFQPSGRRGMVVEGISLLQASRDLGADIEGPCGGTGKCGKCKVKIEEGYFEKYSITSQSSNLLPLTEQEKAVLTPDEQLDHYRLACCAIIQGDVLVFVPEQSSQAKQVILESSRGRSANLNPAVKKYYIEMKKATLDDYRDDYMRLKNALIENYSHLKDEFSVDYKVLLTLPNVLRESGWKVTVTLWNERNVIAVEPGRVEEAYGIAVDIGTTTIAAYLCDLNTGMLLKRDSLMNSQVRYGDDVISRISYCMMNEDGLARLHNLIIEDINKLIERMAEAAHVNCENIYELVLVFNTAMHHITLNIDPRYMGSSPFVSVIREPVDIKARELGIKIAEGGNVHCLPVEAGFVGADNVSVLIAEEPYKQDKMMLLIDIGTNGEINLGNRDCIMSTSCATGPALEGAQIKHGMRAAPGAIEGVKIDRHSFEPECKVIGGGVNSSSQTGYIKGICGSGIIDAVACLFKAGIILPDGSFNKKLDIPRLRRSSEGKMEYVLVWAAETSAGQDITITQKDVRAVQLAKAALYAGAKILMQKRDVNKLDGVVLAGAFGSYINKESALLIGMFPDCALENVIAVGNAAGEGARLALLDKDKRLEAKEAASFVKFVETAAEADFQKHFFEAMYFPHAKDSFPHMQNILDGEEK</sequence>
<dbReference type="eggNOG" id="COG0633">
    <property type="taxonomic scope" value="Bacteria"/>
</dbReference>
<dbReference type="InterPro" id="IPR012675">
    <property type="entry name" value="Beta-grasp_dom_sf"/>
</dbReference>
<dbReference type="Pfam" id="PF17651">
    <property type="entry name" value="Raco_middle"/>
    <property type="match status" value="1"/>
</dbReference>
<dbReference type="GO" id="GO:0051536">
    <property type="term" value="F:iron-sulfur cluster binding"/>
    <property type="evidence" value="ECO:0007669"/>
    <property type="project" value="InterPro"/>
</dbReference>